<dbReference type="EMBL" id="LAZR01067902">
    <property type="protein sequence ID" value="KKK50667.1"/>
    <property type="molecule type" value="Genomic_DNA"/>
</dbReference>
<comment type="caution">
    <text evidence="2">The sequence shown here is derived from an EMBL/GenBank/DDBJ whole genome shotgun (WGS) entry which is preliminary data.</text>
</comment>
<dbReference type="Gene3D" id="1.25.40.20">
    <property type="entry name" value="Ankyrin repeat-containing domain"/>
    <property type="match status" value="1"/>
</dbReference>
<dbReference type="SUPFAM" id="SSF48403">
    <property type="entry name" value="Ankyrin repeat"/>
    <property type="match status" value="1"/>
</dbReference>
<organism evidence="2">
    <name type="scientific">marine sediment metagenome</name>
    <dbReference type="NCBI Taxonomy" id="412755"/>
    <lineage>
        <taxon>unclassified sequences</taxon>
        <taxon>metagenomes</taxon>
        <taxon>ecological metagenomes</taxon>
    </lineage>
</organism>
<accession>A0A0F8W1T5</accession>
<feature type="non-terminal residue" evidence="2">
    <location>
        <position position="1"/>
    </location>
</feature>
<protein>
    <recommendedName>
        <fullName evidence="3">Ankyrin repeat protein</fullName>
    </recommendedName>
</protein>
<feature type="compositionally biased region" description="Basic and acidic residues" evidence="1">
    <location>
        <begin position="138"/>
        <end position="151"/>
    </location>
</feature>
<evidence type="ECO:0000256" key="1">
    <source>
        <dbReference type="SAM" id="MobiDB-lite"/>
    </source>
</evidence>
<dbReference type="InterPro" id="IPR002110">
    <property type="entry name" value="Ankyrin_rpt"/>
</dbReference>
<sequence length="341" mass="39269">GMACGNGHVDVVRMLLADGRANPADERNRPFRCCVRRGQAAVLALLLADGRVDPTANDNYAVRISVENEHTEVVRLLLTDTRVVPDADRIMEDFLLVDNELQAKVEAADRIMEDFTMDDNEKPRVEVDPHFSPTLGNKKREEEAAEKRRKENEKNADINFLAVRIVNRDPEEWKAILTLLFYHHTSNLQHIKYQNIKSASPNASDFYILCRALEEVANAGFGAIDSFCGLLVSHGYKVMNSDVDLMRTINVHSQYYYSHYMDTGEKLYVKEDWDAMLLENLELGKKKFAEYEKKEQLYRNKREKQRKERKERKEAAEKERKEAAEKEAVEKLYVVTGTVPV</sequence>
<feature type="region of interest" description="Disordered" evidence="1">
    <location>
        <begin position="299"/>
        <end position="325"/>
    </location>
</feature>
<feature type="region of interest" description="Disordered" evidence="1">
    <location>
        <begin position="122"/>
        <end position="151"/>
    </location>
</feature>
<dbReference type="InterPro" id="IPR036770">
    <property type="entry name" value="Ankyrin_rpt-contain_sf"/>
</dbReference>
<evidence type="ECO:0008006" key="3">
    <source>
        <dbReference type="Google" id="ProtNLM"/>
    </source>
</evidence>
<reference evidence="2" key="1">
    <citation type="journal article" date="2015" name="Nature">
        <title>Complex archaea that bridge the gap between prokaryotes and eukaryotes.</title>
        <authorList>
            <person name="Spang A."/>
            <person name="Saw J.H."/>
            <person name="Jorgensen S.L."/>
            <person name="Zaremba-Niedzwiedzka K."/>
            <person name="Martijn J."/>
            <person name="Lind A.E."/>
            <person name="van Eijk R."/>
            <person name="Schleper C."/>
            <person name="Guy L."/>
            <person name="Ettema T.J."/>
        </authorList>
    </citation>
    <scope>NUCLEOTIDE SEQUENCE</scope>
</reference>
<dbReference type="AlphaFoldDB" id="A0A0F8W1T5"/>
<name>A0A0F8W1T5_9ZZZZ</name>
<dbReference type="Pfam" id="PF00023">
    <property type="entry name" value="Ank"/>
    <property type="match status" value="1"/>
</dbReference>
<evidence type="ECO:0000313" key="2">
    <source>
        <dbReference type="EMBL" id="KKK50667.1"/>
    </source>
</evidence>
<feature type="non-terminal residue" evidence="2">
    <location>
        <position position="341"/>
    </location>
</feature>
<gene>
    <name evidence="2" type="ORF">LCGC14_3122730</name>
</gene>
<proteinExistence type="predicted"/>